<keyword evidence="2" id="KW-1133">Transmembrane helix</keyword>
<evidence type="ECO:0000313" key="5">
    <source>
        <dbReference type="Proteomes" id="UP000800036"/>
    </source>
</evidence>
<feature type="compositionally biased region" description="Low complexity" evidence="1">
    <location>
        <begin position="392"/>
        <end position="402"/>
    </location>
</feature>
<organism evidence="4 5">
    <name type="scientific">Bimuria novae-zelandiae CBS 107.79</name>
    <dbReference type="NCBI Taxonomy" id="1447943"/>
    <lineage>
        <taxon>Eukaryota</taxon>
        <taxon>Fungi</taxon>
        <taxon>Dikarya</taxon>
        <taxon>Ascomycota</taxon>
        <taxon>Pezizomycotina</taxon>
        <taxon>Dothideomycetes</taxon>
        <taxon>Pleosporomycetidae</taxon>
        <taxon>Pleosporales</taxon>
        <taxon>Massarineae</taxon>
        <taxon>Didymosphaeriaceae</taxon>
        <taxon>Bimuria</taxon>
    </lineage>
</organism>
<evidence type="ECO:0000256" key="1">
    <source>
        <dbReference type="SAM" id="MobiDB-lite"/>
    </source>
</evidence>
<feature type="region of interest" description="Disordered" evidence="1">
    <location>
        <begin position="378"/>
        <end position="403"/>
    </location>
</feature>
<keyword evidence="2" id="KW-0812">Transmembrane</keyword>
<feature type="region of interest" description="Disordered" evidence="1">
    <location>
        <begin position="205"/>
        <end position="225"/>
    </location>
</feature>
<sequence>MRSVFLGTTFLFTLVSSSSSQFLPLGLFHREPAGCQYPSLSDGTYIYFDRPGEPFHYSIFTPWSRFYPDAVRSDLAEQGFRLGVQHGANENDMCGWELVDEVKRSGWLRGKVSFRHLPRGGVKIASASDTKPPNKTSVSHSLHTDGAAPAKPAKADTKPAASTVEHLVNHTRREHPHARPNYTFAAPSYLDNMMPLMEPMGGPITYSSPPEDHQKPMSRRQGPKPQNETLTIIHNILLSNSPSADIIFLMLEIILPIAGVIGFLTLVIFAVRHVTHKLYPNHEVDSEHDDIELSPVGMSLSVQSDKTLVNPLPNLLKKPAKAGRGQHQREVEPYLHAQNGELLAWRMAMERPVAQLQGTMDVSAPPYAKNDYGGFTLVQPAMGTQPPPSPPRQSSSVYSRSVDGVTLYPQMNAGSWESH</sequence>
<dbReference type="Proteomes" id="UP000800036">
    <property type="component" value="Unassembled WGS sequence"/>
</dbReference>
<feature type="signal peptide" evidence="3">
    <location>
        <begin position="1"/>
        <end position="20"/>
    </location>
</feature>
<dbReference type="OrthoDB" id="3770443at2759"/>
<proteinExistence type="predicted"/>
<keyword evidence="2" id="KW-0472">Membrane</keyword>
<accession>A0A6A5UQR0</accession>
<feature type="transmembrane region" description="Helical" evidence="2">
    <location>
        <begin position="246"/>
        <end position="271"/>
    </location>
</feature>
<feature type="region of interest" description="Disordered" evidence="1">
    <location>
        <begin position="123"/>
        <end position="160"/>
    </location>
</feature>
<keyword evidence="5" id="KW-1185">Reference proteome</keyword>
<feature type="chain" id="PRO_5025464742" evidence="3">
    <location>
        <begin position="21"/>
        <end position="419"/>
    </location>
</feature>
<feature type="compositionally biased region" description="Polar residues" evidence="1">
    <location>
        <begin position="127"/>
        <end position="141"/>
    </location>
</feature>
<dbReference type="EMBL" id="ML976738">
    <property type="protein sequence ID" value="KAF1967028.1"/>
    <property type="molecule type" value="Genomic_DNA"/>
</dbReference>
<evidence type="ECO:0000256" key="3">
    <source>
        <dbReference type="SAM" id="SignalP"/>
    </source>
</evidence>
<name>A0A6A5UQR0_9PLEO</name>
<reference evidence="4" key="1">
    <citation type="journal article" date="2020" name="Stud. Mycol.">
        <title>101 Dothideomycetes genomes: a test case for predicting lifestyles and emergence of pathogens.</title>
        <authorList>
            <person name="Haridas S."/>
            <person name="Albert R."/>
            <person name="Binder M."/>
            <person name="Bloem J."/>
            <person name="Labutti K."/>
            <person name="Salamov A."/>
            <person name="Andreopoulos B."/>
            <person name="Baker S."/>
            <person name="Barry K."/>
            <person name="Bills G."/>
            <person name="Bluhm B."/>
            <person name="Cannon C."/>
            <person name="Castanera R."/>
            <person name="Culley D."/>
            <person name="Daum C."/>
            <person name="Ezra D."/>
            <person name="Gonzalez J."/>
            <person name="Henrissat B."/>
            <person name="Kuo A."/>
            <person name="Liang C."/>
            <person name="Lipzen A."/>
            <person name="Lutzoni F."/>
            <person name="Magnuson J."/>
            <person name="Mondo S."/>
            <person name="Nolan M."/>
            <person name="Ohm R."/>
            <person name="Pangilinan J."/>
            <person name="Park H.-J."/>
            <person name="Ramirez L."/>
            <person name="Alfaro M."/>
            <person name="Sun H."/>
            <person name="Tritt A."/>
            <person name="Yoshinaga Y."/>
            <person name="Zwiers L.-H."/>
            <person name="Turgeon B."/>
            <person name="Goodwin S."/>
            <person name="Spatafora J."/>
            <person name="Crous P."/>
            <person name="Grigoriev I."/>
        </authorList>
    </citation>
    <scope>NUCLEOTIDE SEQUENCE</scope>
    <source>
        <strain evidence="4">CBS 107.79</strain>
    </source>
</reference>
<evidence type="ECO:0000313" key="4">
    <source>
        <dbReference type="EMBL" id="KAF1967028.1"/>
    </source>
</evidence>
<dbReference type="AlphaFoldDB" id="A0A6A5UQR0"/>
<gene>
    <name evidence="4" type="ORF">BU23DRAFT_573531</name>
</gene>
<evidence type="ECO:0000256" key="2">
    <source>
        <dbReference type="SAM" id="Phobius"/>
    </source>
</evidence>
<protein>
    <submittedName>
        <fullName evidence="4">Uncharacterized protein</fullName>
    </submittedName>
</protein>
<keyword evidence="3" id="KW-0732">Signal</keyword>